<dbReference type="STRING" id="699431.SY89_02781"/>
<sequence length="66" mass="7275">MPTRRCPDCGVTMEEATTRTSDGFELHLVTDEPKDGLLGTLGAKEKLKPTTYVCPECGLVRQYVDT</sequence>
<keyword evidence="2" id="KW-1185">Reference proteome</keyword>
<dbReference type="AlphaFoldDB" id="A0A0P7H140"/>
<gene>
    <name evidence="1" type="ORF">SY89_02781</name>
</gene>
<accession>A0A0P7H140</accession>
<name>A0A0P7H140_9EURY</name>
<evidence type="ECO:0000313" key="1">
    <source>
        <dbReference type="EMBL" id="KPN32024.1"/>
    </source>
</evidence>
<organism evidence="1 2">
    <name type="scientific">Halolamina pelagica</name>
    <dbReference type="NCBI Taxonomy" id="699431"/>
    <lineage>
        <taxon>Archaea</taxon>
        <taxon>Methanobacteriati</taxon>
        <taxon>Methanobacteriota</taxon>
        <taxon>Stenosarchaea group</taxon>
        <taxon>Halobacteria</taxon>
        <taxon>Halobacteriales</taxon>
        <taxon>Haloferacaceae</taxon>
    </lineage>
</organism>
<protein>
    <recommendedName>
        <fullName evidence="3">Small CPxCG-related zinc finger protein</fullName>
    </recommendedName>
</protein>
<evidence type="ECO:0000313" key="2">
    <source>
        <dbReference type="Proteomes" id="UP000050535"/>
    </source>
</evidence>
<comment type="caution">
    <text evidence="1">The sequence shown here is derived from an EMBL/GenBank/DDBJ whole genome shotgun (WGS) entry which is preliminary data.</text>
</comment>
<dbReference type="EMBL" id="LGUC01000001">
    <property type="protein sequence ID" value="KPN32024.1"/>
    <property type="molecule type" value="Genomic_DNA"/>
</dbReference>
<reference evidence="2" key="1">
    <citation type="submission" date="2013-11" db="EMBL/GenBank/DDBJ databases">
        <authorList>
            <person name="Hoang H.T."/>
            <person name="Killian M.L."/>
            <person name="Madson D.M."/>
            <person name="Arruda P.H.E."/>
            <person name="Sun D."/>
            <person name="Schwartz K.J."/>
            <person name="Yoon K."/>
        </authorList>
    </citation>
    <scope>NUCLEOTIDE SEQUENCE [LARGE SCALE GENOMIC DNA]</scope>
    <source>
        <strain evidence="2">CDK2</strain>
    </source>
</reference>
<dbReference type="Proteomes" id="UP000050535">
    <property type="component" value="Unassembled WGS sequence"/>
</dbReference>
<dbReference type="RefSeq" id="WP_054584410.1">
    <property type="nucleotide sequence ID" value="NZ_LGUC01000001.1"/>
</dbReference>
<dbReference type="OrthoDB" id="103460at2157"/>
<proteinExistence type="predicted"/>
<evidence type="ECO:0008006" key="3">
    <source>
        <dbReference type="Google" id="ProtNLM"/>
    </source>
</evidence>